<proteinExistence type="predicted"/>
<keyword evidence="4" id="KW-1185">Reference proteome</keyword>
<feature type="transmembrane region" description="Helical" evidence="2">
    <location>
        <begin position="16"/>
        <end position="33"/>
    </location>
</feature>
<organism evidence="3 4">
    <name type="scientific">Pendulispora albinea</name>
    <dbReference type="NCBI Taxonomy" id="2741071"/>
    <lineage>
        <taxon>Bacteria</taxon>
        <taxon>Pseudomonadati</taxon>
        <taxon>Myxococcota</taxon>
        <taxon>Myxococcia</taxon>
        <taxon>Myxococcales</taxon>
        <taxon>Sorangiineae</taxon>
        <taxon>Pendulisporaceae</taxon>
        <taxon>Pendulispora</taxon>
    </lineage>
</organism>
<protein>
    <recommendedName>
        <fullName evidence="5">Holin</fullName>
    </recommendedName>
</protein>
<feature type="region of interest" description="Disordered" evidence="1">
    <location>
        <begin position="103"/>
        <end position="123"/>
    </location>
</feature>
<evidence type="ECO:0000256" key="1">
    <source>
        <dbReference type="SAM" id="MobiDB-lite"/>
    </source>
</evidence>
<sequence length="123" mass="12855">MTDTGIDTILALALDGKWTLVSAIVIGAIVRAFKSDTSLPTLPPAWRPWLALVLGAISGIAQTVVERNVTWKEAIVSGLTAAFTAMAGHDLLIGSLRKGRELGEGRVDDARPQDPGLVKGGAP</sequence>
<evidence type="ECO:0000256" key="2">
    <source>
        <dbReference type="SAM" id="Phobius"/>
    </source>
</evidence>
<dbReference type="RefSeq" id="WP_394823727.1">
    <property type="nucleotide sequence ID" value="NZ_CP089984.1"/>
</dbReference>
<evidence type="ECO:0000313" key="4">
    <source>
        <dbReference type="Proteomes" id="UP001370348"/>
    </source>
</evidence>
<keyword evidence="2" id="KW-0812">Transmembrane</keyword>
<keyword evidence="2" id="KW-1133">Transmembrane helix</keyword>
<feature type="transmembrane region" description="Helical" evidence="2">
    <location>
        <begin position="45"/>
        <end position="62"/>
    </location>
</feature>
<evidence type="ECO:0008006" key="5">
    <source>
        <dbReference type="Google" id="ProtNLM"/>
    </source>
</evidence>
<gene>
    <name evidence="3" type="ORF">LZC94_40550</name>
</gene>
<dbReference type="EMBL" id="CP089984">
    <property type="protein sequence ID" value="WXB14109.1"/>
    <property type="molecule type" value="Genomic_DNA"/>
</dbReference>
<reference evidence="3 4" key="1">
    <citation type="submission" date="2021-12" db="EMBL/GenBank/DDBJ databases">
        <title>Discovery of the Pendulisporaceae a myxobacterial family with distinct sporulation behavior and unique specialized metabolism.</title>
        <authorList>
            <person name="Garcia R."/>
            <person name="Popoff A."/>
            <person name="Bader C.D."/>
            <person name="Loehr J."/>
            <person name="Walesch S."/>
            <person name="Walt C."/>
            <person name="Boldt J."/>
            <person name="Bunk B."/>
            <person name="Haeckl F.J.F.P.J."/>
            <person name="Gunesch A.P."/>
            <person name="Birkelbach J."/>
            <person name="Nuebel U."/>
            <person name="Pietschmann T."/>
            <person name="Bach T."/>
            <person name="Mueller R."/>
        </authorList>
    </citation>
    <scope>NUCLEOTIDE SEQUENCE [LARGE SCALE GENOMIC DNA]</scope>
    <source>
        <strain evidence="3 4">MSr11954</strain>
    </source>
</reference>
<accession>A0ABZ2LT54</accession>
<feature type="compositionally biased region" description="Basic and acidic residues" evidence="1">
    <location>
        <begin position="103"/>
        <end position="112"/>
    </location>
</feature>
<keyword evidence="2" id="KW-0472">Membrane</keyword>
<dbReference type="Proteomes" id="UP001370348">
    <property type="component" value="Chromosome"/>
</dbReference>
<name>A0ABZ2LT54_9BACT</name>
<evidence type="ECO:0000313" key="3">
    <source>
        <dbReference type="EMBL" id="WXB14109.1"/>
    </source>
</evidence>